<evidence type="ECO:0008006" key="3">
    <source>
        <dbReference type="Google" id="ProtNLM"/>
    </source>
</evidence>
<protein>
    <recommendedName>
        <fullName evidence="3">DUF1684 domain-containing protein</fullName>
    </recommendedName>
</protein>
<dbReference type="PANTHER" id="PTHR41913">
    <property type="entry name" value="DUF1684 DOMAIN-CONTAINING PROTEIN"/>
    <property type="match status" value="1"/>
</dbReference>
<reference evidence="1 2" key="1">
    <citation type="submission" date="2018-12" db="EMBL/GenBank/DDBJ databases">
        <title>Sequencing of bacterial isolates from soil warming experiment in Harvard Forest, Massachusetts, USA.</title>
        <authorList>
            <person name="Deangelis K."/>
        </authorList>
    </citation>
    <scope>NUCLEOTIDE SEQUENCE [LARGE SCALE GENOMIC DNA]</scope>
    <source>
        <strain evidence="1 2">EB153</strain>
    </source>
</reference>
<dbReference type="EMBL" id="RSDW01000001">
    <property type="protein sequence ID" value="RSL17425.1"/>
    <property type="molecule type" value="Genomic_DNA"/>
</dbReference>
<evidence type="ECO:0000313" key="1">
    <source>
        <dbReference type="EMBL" id="RSL17425.1"/>
    </source>
</evidence>
<keyword evidence="2" id="KW-1185">Reference proteome</keyword>
<name>A0A3R9PT85_9BACT</name>
<dbReference type="Proteomes" id="UP000269669">
    <property type="component" value="Unassembled WGS sequence"/>
</dbReference>
<dbReference type="Pfam" id="PF07920">
    <property type="entry name" value="DUF1684"/>
    <property type="match status" value="1"/>
</dbReference>
<dbReference type="OrthoDB" id="5493262at2"/>
<dbReference type="RefSeq" id="WP_125485915.1">
    <property type="nucleotide sequence ID" value="NZ_RSDW01000001.1"/>
</dbReference>
<dbReference type="PANTHER" id="PTHR41913:SF1">
    <property type="entry name" value="DUF1684 DOMAIN-CONTAINING PROTEIN"/>
    <property type="match status" value="1"/>
</dbReference>
<organism evidence="1 2">
    <name type="scientific">Edaphobacter aggregans</name>
    <dbReference type="NCBI Taxonomy" id="570835"/>
    <lineage>
        <taxon>Bacteria</taxon>
        <taxon>Pseudomonadati</taxon>
        <taxon>Acidobacteriota</taxon>
        <taxon>Terriglobia</taxon>
        <taxon>Terriglobales</taxon>
        <taxon>Acidobacteriaceae</taxon>
        <taxon>Edaphobacter</taxon>
    </lineage>
</organism>
<proteinExistence type="predicted"/>
<dbReference type="AlphaFoldDB" id="A0A3R9PT85"/>
<comment type="caution">
    <text evidence="1">The sequence shown here is derived from an EMBL/GenBank/DDBJ whole genome shotgun (WGS) entry which is preliminary data.</text>
</comment>
<accession>A0A3R9PT85</accession>
<sequence length="300" mass="33150">MKKLLYVIFMTLTVAAQTPKSDPQFLQQIEQFRTQRAKNLSAPDGWLSLVALQWLKPGDTTVGSAPGNTLHLDHAPAHLATFHLANDSVTLVPPAGGFSAGITLDGKPATSSKLSFDDNHPSELRYNGLLMIVIKRGDRLYLRVKDAQAPTRTNFHGLNWYPPDPRFVVTAKWIPSNPPHSLTIPNVLGQISHEASPGVAEFMLNGQTLRLEPVIEDPGEQKLFFIFRDTTSTTTTYQAGRFLYTSLPSNGLDKPGTVVLDFNRIQNPPCVYTAFATCPLPPQQNRLNIAIPAGEKRYHN</sequence>
<gene>
    <name evidence="1" type="ORF">EDE15_2959</name>
</gene>
<evidence type="ECO:0000313" key="2">
    <source>
        <dbReference type="Proteomes" id="UP000269669"/>
    </source>
</evidence>
<dbReference type="InterPro" id="IPR012467">
    <property type="entry name" value="DUF1684"/>
</dbReference>